<keyword evidence="6" id="KW-0067">ATP-binding</keyword>
<keyword evidence="4" id="KW-0934">Plastid</keyword>
<sequence length="284" mass="33505">MNFWSITMSSNARDLVALTNEALAISITKNKSIIDTNTIRSALHTQTWDLRSQDCCTNVLLSKCPIDPIFIYMKKKSCNERYSYLYKWYFKLRTSMKKRRSGGSSWTEKDSSQFDNDRVTLLLRPEPRNPLYMMQNRSCSIVDQRFFNEKYELEFEEGEVKGALDLQVIEENLFNHLVWAPRISSKEQGFFRIRQFIWHPTNPLFFLFKDQPPISVFSHLEFFADEEMSKGLLNSLTDPPTYIYINVYLEYRWIGTNSSLSNGSFHSNTLSYSYQYLQNMFLSN</sequence>
<accession>A0A7N0TAG1</accession>
<evidence type="ECO:0000256" key="1">
    <source>
        <dbReference type="ARBA" id="ARBA00002329"/>
    </source>
</evidence>
<dbReference type="Gramene" id="Kaladp0030s0015.1.v1.1">
    <property type="protein sequence ID" value="Kaladp0030s0015.1.v1.1"/>
    <property type="gene ID" value="Kaladp0030s0015.v1.1"/>
</dbReference>
<evidence type="ECO:0000256" key="2">
    <source>
        <dbReference type="ARBA" id="ARBA00004474"/>
    </source>
</evidence>
<dbReference type="GO" id="GO:0009536">
    <property type="term" value="C:plastid"/>
    <property type="evidence" value="ECO:0007669"/>
    <property type="project" value="UniProtKB-SubCell"/>
</dbReference>
<comment type="function">
    <text evidence="1">Probable ATPase of unknown function. Its presence in a non-photosynthetic plant (Epifagus virginiana) and experiments in tobacco indicate that it has an essential function which is probably not related to photosynthesis.</text>
</comment>
<evidence type="ECO:0000313" key="7">
    <source>
        <dbReference type="EnsemblPlants" id="Kaladp0030s0015.1.v1.1"/>
    </source>
</evidence>
<comment type="similarity">
    <text evidence="3">Belongs to the Ycf2 family.</text>
</comment>
<dbReference type="PANTHER" id="PTHR33078">
    <property type="entry name" value="PROTEIN YCF2-RELATED"/>
    <property type="match status" value="1"/>
</dbReference>
<dbReference type="OMA" id="IFESITM"/>
<evidence type="ECO:0000256" key="5">
    <source>
        <dbReference type="ARBA" id="ARBA00022741"/>
    </source>
</evidence>
<proteinExistence type="inferred from homology"/>
<dbReference type="GO" id="GO:0005524">
    <property type="term" value="F:ATP binding"/>
    <property type="evidence" value="ECO:0007669"/>
    <property type="project" value="UniProtKB-KW"/>
</dbReference>
<dbReference type="PANTHER" id="PTHR33078:SF100">
    <property type="entry name" value="PROTEIN YCF2"/>
    <property type="match status" value="1"/>
</dbReference>
<organism evidence="7 8">
    <name type="scientific">Kalanchoe fedtschenkoi</name>
    <name type="common">Lavender scallops</name>
    <name type="synonym">South American air plant</name>
    <dbReference type="NCBI Taxonomy" id="63787"/>
    <lineage>
        <taxon>Eukaryota</taxon>
        <taxon>Viridiplantae</taxon>
        <taxon>Streptophyta</taxon>
        <taxon>Embryophyta</taxon>
        <taxon>Tracheophyta</taxon>
        <taxon>Spermatophyta</taxon>
        <taxon>Magnoliopsida</taxon>
        <taxon>eudicotyledons</taxon>
        <taxon>Gunneridae</taxon>
        <taxon>Pentapetalae</taxon>
        <taxon>Saxifragales</taxon>
        <taxon>Crassulaceae</taxon>
        <taxon>Kalanchoe</taxon>
    </lineage>
</organism>
<dbReference type="Proteomes" id="UP000594263">
    <property type="component" value="Unplaced"/>
</dbReference>
<dbReference type="AlphaFoldDB" id="A0A7N0TAG1"/>
<protein>
    <recommendedName>
        <fullName evidence="9">Ycf2</fullName>
    </recommendedName>
</protein>
<keyword evidence="8" id="KW-1185">Reference proteome</keyword>
<reference evidence="7" key="1">
    <citation type="submission" date="2021-01" db="UniProtKB">
        <authorList>
            <consortium name="EnsemblPlants"/>
        </authorList>
    </citation>
    <scope>IDENTIFICATION</scope>
</reference>
<keyword evidence="5" id="KW-0547">Nucleotide-binding</keyword>
<name>A0A7N0TAG1_KALFE</name>
<evidence type="ECO:0000256" key="3">
    <source>
        <dbReference type="ARBA" id="ARBA00009361"/>
    </source>
</evidence>
<comment type="subcellular location">
    <subcellularLocation>
        <location evidence="2">Plastid</location>
    </subcellularLocation>
</comment>
<evidence type="ECO:0000313" key="8">
    <source>
        <dbReference type="Proteomes" id="UP000594263"/>
    </source>
</evidence>
<evidence type="ECO:0008006" key="9">
    <source>
        <dbReference type="Google" id="ProtNLM"/>
    </source>
</evidence>
<evidence type="ECO:0000256" key="4">
    <source>
        <dbReference type="ARBA" id="ARBA00022640"/>
    </source>
</evidence>
<evidence type="ECO:0000256" key="6">
    <source>
        <dbReference type="ARBA" id="ARBA00022840"/>
    </source>
</evidence>
<dbReference type="EnsemblPlants" id="Kaladp0030s0015.1.v1.1">
    <property type="protein sequence ID" value="Kaladp0030s0015.1.v1.1"/>
    <property type="gene ID" value="Kaladp0030s0015.v1.1"/>
</dbReference>